<accession>K9TDW3</accession>
<keyword evidence="4 8" id="KW-0375">Hydrogen ion transport</keyword>
<evidence type="ECO:0000256" key="6">
    <source>
        <dbReference type="ARBA" id="ARBA00023065"/>
    </source>
</evidence>
<evidence type="ECO:0000256" key="5">
    <source>
        <dbReference type="ARBA" id="ARBA00022989"/>
    </source>
</evidence>
<dbReference type="InParanoid" id="K9TDW3"/>
<dbReference type="GO" id="GO:0005886">
    <property type="term" value="C:plasma membrane"/>
    <property type="evidence" value="ECO:0007669"/>
    <property type="project" value="UniProtKB-SubCell"/>
</dbReference>
<dbReference type="PANTHER" id="PTHR33650:SF2">
    <property type="entry name" value="CHLOROPLAST ENVELOPE MEMBRANE PROTEIN"/>
    <property type="match status" value="1"/>
</dbReference>
<evidence type="ECO:0000256" key="1">
    <source>
        <dbReference type="ARBA" id="ARBA00004141"/>
    </source>
</evidence>
<reference evidence="10 11" key="1">
    <citation type="submission" date="2012-06" db="EMBL/GenBank/DDBJ databases">
        <title>Finished chromosome of genome of Oscillatoria acuminata PCC 6304.</title>
        <authorList>
            <consortium name="US DOE Joint Genome Institute"/>
            <person name="Gugger M."/>
            <person name="Coursin T."/>
            <person name="Rippka R."/>
            <person name="Tandeau De Marsac N."/>
            <person name="Huntemann M."/>
            <person name="Wei C.-L."/>
            <person name="Han J."/>
            <person name="Detter J.C."/>
            <person name="Han C."/>
            <person name="Tapia R."/>
            <person name="Davenport K."/>
            <person name="Daligault H."/>
            <person name="Erkkila T."/>
            <person name="Gu W."/>
            <person name="Munk A.C.C."/>
            <person name="Teshima H."/>
            <person name="Xu Y."/>
            <person name="Chain P."/>
            <person name="Chen A."/>
            <person name="Krypides N."/>
            <person name="Mavromatis K."/>
            <person name="Markowitz V."/>
            <person name="Szeto E."/>
            <person name="Ivanova N."/>
            <person name="Mikhailova N."/>
            <person name="Ovchinnikova G."/>
            <person name="Pagani I."/>
            <person name="Pati A."/>
            <person name="Goodwin L."/>
            <person name="Peters L."/>
            <person name="Pitluck S."/>
            <person name="Woyke T."/>
            <person name="Kerfeld C."/>
        </authorList>
    </citation>
    <scope>NUCLEOTIDE SEQUENCE [LARGE SCALE GENOMIC DNA]</scope>
    <source>
        <strain evidence="10 11">PCC 6304</strain>
    </source>
</reference>
<evidence type="ECO:0000256" key="4">
    <source>
        <dbReference type="ARBA" id="ARBA00022781"/>
    </source>
</evidence>
<feature type="region of interest" description="Disordered" evidence="9">
    <location>
        <begin position="154"/>
        <end position="207"/>
    </location>
</feature>
<keyword evidence="3 8" id="KW-0812">Transmembrane</keyword>
<evidence type="ECO:0000256" key="8">
    <source>
        <dbReference type="HAMAP-Rule" id="MF_01308"/>
    </source>
</evidence>
<dbReference type="EMBL" id="CP003607">
    <property type="protein sequence ID" value="AFY80720.1"/>
    <property type="molecule type" value="Genomic_DNA"/>
</dbReference>
<protein>
    <recommendedName>
        <fullName evidence="8">Proton extrusion protein PxcA</fullName>
    </recommendedName>
</protein>
<organism evidence="10 11">
    <name type="scientific">Oscillatoria acuminata PCC 6304</name>
    <dbReference type="NCBI Taxonomy" id="56110"/>
    <lineage>
        <taxon>Bacteria</taxon>
        <taxon>Bacillati</taxon>
        <taxon>Cyanobacteriota</taxon>
        <taxon>Cyanophyceae</taxon>
        <taxon>Oscillatoriophycideae</taxon>
        <taxon>Oscillatoriales</taxon>
        <taxon>Oscillatoriaceae</taxon>
        <taxon>Oscillatoria</taxon>
    </lineage>
</organism>
<evidence type="ECO:0000256" key="3">
    <source>
        <dbReference type="ARBA" id="ARBA00022692"/>
    </source>
</evidence>
<dbReference type="InterPro" id="IPR004282">
    <property type="entry name" value="CemA"/>
</dbReference>
<proteinExistence type="inferred from homology"/>
<keyword evidence="8" id="KW-1003">Cell membrane</keyword>
<dbReference type="HOGENOM" id="CLU_690401_0_0_3"/>
<keyword evidence="5 8" id="KW-1133">Transmembrane helix</keyword>
<sequence length="495" mass="56889">MKKHKYSSNQAGFLNSVKQWLLETPTRSLELAYQAAVNIQEIEKKYFNSQRISPENSSYGQNVFSVHEADLKRNLSIIKLRLREFRNSRSFVEIYKQSKLGDRPFDDSIPVRVVSSEDDRVSNPEFSLSQPSQSLILDKLSFIDEVTAKYTRNRVQPTPSQLPTTRTLAESTPPYPLDVPKSGSLKGKKKPFPALEETIPDPEPETKEIGSLAGQTSFLPRSILRTLDRLKRELDPKAEDEVVQEFRLSKTKTIVSLKFILLLILIPLLTQQVAKNFVVGPIYDRLIGSQAEIFLNIDMKEEALMELTQFHELLEFEELLATQLESLEGPEREELKFIGRIPQHLSEEDVQQQIKLKALEVAKRYTYRSSDAIKNIFSDLFSFAAFGLVIYNSRREIESLKSFIDDIVYGLSDSAKAFIIILFTDIFVGFHSPHGWEIVLEGISRHLGLPESRDFIYLFIATFPVILDTVFKYWIFRYLNRISPSAVATYRNMNE</sequence>
<dbReference type="AlphaFoldDB" id="K9TDW3"/>
<dbReference type="RefSeq" id="WP_015147370.1">
    <property type="nucleotide sequence ID" value="NC_019693.1"/>
</dbReference>
<dbReference type="STRING" id="56110.Oscil6304_0991"/>
<feature type="transmembrane region" description="Helical" evidence="8">
    <location>
        <begin position="456"/>
        <end position="475"/>
    </location>
</feature>
<dbReference type="NCBIfam" id="NF002703">
    <property type="entry name" value="PRK02507.1-1"/>
    <property type="match status" value="1"/>
</dbReference>
<evidence type="ECO:0000256" key="7">
    <source>
        <dbReference type="ARBA" id="ARBA00023136"/>
    </source>
</evidence>
<dbReference type="OrthoDB" id="418298at2"/>
<feature type="compositionally biased region" description="Polar residues" evidence="9">
    <location>
        <begin position="154"/>
        <end position="170"/>
    </location>
</feature>
<keyword evidence="11" id="KW-1185">Reference proteome</keyword>
<evidence type="ECO:0000313" key="11">
    <source>
        <dbReference type="Proteomes" id="UP000010367"/>
    </source>
</evidence>
<dbReference type="PANTHER" id="PTHR33650">
    <property type="entry name" value="CHLOROPLAST ENVELOPE MEMBRANE PROTEIN-RELATED"/>
    <property type="match status" value="1"/>
</dbReference>
<dbReference type="PATRIC" id="fig|56110.3.peg.1198"/>
<dbReference type="HAMAP" id="MF_01308">
    <property type="entry name" value="CemA_PxcA"/>
    <property type="match status" value="1"/>
</dbReference>
<gene>
    <name evidence="8" type="primary">pxcA</name>
    <name evidence="10" type="ORF">Oscil6304_0991</name>
</gene>
<comment type="similarity">
    <text evidence="8">Belongs to the CemA family.</text>
</comment>
<dbReference type="eggNOG" id="ENOG502Z8DN">
    <property type="taxonomic scope" value="Bacteria"/>
</dbReference>
<keyword evidence="8" id="KW-0997">Cell inner membrane</keyword>
<evidence type="ECO:0000256" key="2">
    <source>
        <dbReference type="ARBA" id="ARBA00022448"/>
    </source>
</evidence>
<dbReference type="KEGG" id="oac:Oscil6304_0991"/>
<keyword evidence="6 8" id="KW-0406">Ion transport</keyword>
<dbReference type="Proteomes" id="UP000010367">
    <property type="component" value="Chromosome"/>
</dbReference>
<name>K9TDW3_9CYAN</name>
<dbReference type="Pfam" id="PF03040">
    <property type="entry name" value="CemA"/>
    <property type="match status" value="1"/>
</dbReference>
<evidence type="ECO:0000256" key="9">
    <source>
        <dbReference type="SAM" id="MobiDB-lite"/>
    </source>
</evidence>
<keyword evidence="2 8" id="KW-0813">Transport</keyword>
<evidence type="ECO:0000313" key="10">
    <source>
        <dbReference type="EMBL" id="AFY80720.1"/>
    </source>
</evidence>
<comment type="function">
    <text evidence="8">Required for H(+) efflux immediately after light irradiation to form a rapid H(+) concentration gradient across the thylakoid membranes. Together with PxcL, contributes to transient H(+) uptake following dark to light transition.</text>
</comment>
<comment type="caution">
    <text evidence="8">Lacks conserved residue(s) required for the propagation of feature annotation.</text>
</comment>
<comment type="subcellular location">
    <subcellularLocation>
        <location evidence="8">Cell inner membrane</location>
        <topology evidence="8">Multi-pass membrane protein</topology>
    </subcellularLocation>
    <subcellularLocation>
        <location evidence="1">Membrane</location>
        <topology evidence="1">Multi-pass membrane protein</topology>
    </subcellularLocation>
</comment>
<dbReference type="GO" id="GO:0015078">
    <property type="term" value="F:proton transmembrane transporter activity"/>
    <property type="evidence" value="ECO:0007669"/>
    <property type="project" value="UniProtKB-UniRule"/>
</dbReference>
<keyword evidence="7 8" id="KW-0472">Membrane</keyword>